<evidence type="ECO:0000256" key="9">
    <source>
        <dbReference type="PIRSR" id="PIRSR602401-1"/>
    </source>
</evidence>
<dbReference type="PRINTS" id="PR00463">
    <property type="entry name" value="EP450I"/>
</dbReference>
<comment type="caution">
    <text evidence="12">The sequence shown here is derived from an EMBL/GenBank/DDBJ whole genome shotgun (WGS) entry which is preliminary data.</text>
</comment>
<evidence type="ECO:0000256" key="2">
    <source>
        <dbReference type="ARBA" id="ARBA00005179"/>
    </source>
</evidence>
<dbReference type="GO" id="GO:0004497">
    <property type="term" value="F:monooxygenase activity"/>
    <property type="evidence" value="ECO:0007669"/>
    <property type="project" value="UniProtKB-KW"/>
</dbReference>
<evidence type="ECO:0000256" key="4">
    <source>
        <dbReference type="ARBA" id="ARBA00022617"/>
    </source>
</evidence>
<feature type="binding site" description="axial binding residue" evidence="9">
    <location>
        <position position="430"/>
    </location>
    <ligand>
        <name>heme</name>
        <dbReference type="ChEBI" id="CHEBI:30413"/>
    </ligand>
    <ligandPart>
        <name>Fe</name>
        <dbReference type="ChEBI" id="CHEBI:18248"/>
    </ligandPart>
</feature>
<keyword evidence="11" id="KW-0472">Membrane</keyword>
<comment type="similarity">
    <text evidence="3 10">Belongs to the cytochrome P450 family.</text>
</comment>
<evidence type="ECO:0000313" key="13">
    <source>
        <dbReference type="Proteomes" id="UP001218218"/>
    </source>
</evidence>
<dbReference type="EMBL" id="JARIHO010000011">
    <property type="protein sequence ID" value="KAJ7353433.1"/>
    <property type="molecule type" value="Genomic_DNA"/>
</dbReference>
<sequence>MEIENGLWLFFVLGLTAVCILLLQSRNSNPLPPGPPRRFLGDNRADVPLIHFWKRFRLWNIQYGPVISFYLGRQPVIVLGTAEAAYDLLKKKGDVFSGRPRNIISNEILSGGMRGIGMSYGPRYRQWKSLVQSGLSNAAALKYRPLQTIEASLLMKDLLNSRGSLDYKDPLRRFAISIIFCVGYGRRIKLLSDDVVLANTKTEGYFNSVNVPGKFIVESWPVLLYLPRFLQWFRWEPERHREMDTQLYLSVMNDVKHQLAENTAQPSMAAHSLSKQVEFGLDDVETAYALSAPWAAGVGTTVASIEVFLLAMILFPAAMKRGQEEIDSVVGQGRLPLFQDYDSLLFIQALIKEVTRWRCITPTGVAHAAMADEVYRGMFIPKGATVYANIYAMTTDPEVYPDPDEFRPERFLDTPGGNYDLPFGFGRRFCPGQHVALQTLFISIVRILWAFDVLPGLDEKGNVVLPAADAFTTSLVTRPMPFPCRFQPRHEGVEEVINDEAERAELDSAAWK</sequence>
<evidence type="ECO:0000256" key="8">
    <source>
        <dbReference type="ARBA" id="ARBA00023033"/>
    </source>
</evidence>
<comment type="pathway">
    <text evidence="2">Secondary metabolite biosynthesis.</text>
</comment>
<dbReference type="GO" id="GO:0005506">
    <property type="term" value="F:iron ion binding"/>
    <property type="evidence" value="ECO:0007669"/>
    <property type="project" value="InterPro"/>
</dbReference>
<evidence type="ECO:0000256" key="3">
    <source>
        <dbReference type="ARBA" id="ARBA00010617"/>
    </source>
</evidence>
<dbReference type="InterPro" id="IPR036396">
    <property type="entry name" value="Cyt_P450_sf"/>
</dbReference>
<dbReference type="GO" id="GO:0016705">
    <property type="term" value="F:oxidoreductase activity, acting on paired donors, with incorporation or reduction of molecular oxygen"/>
    <property type="evidence" value="ECO:0007669"/>
    <property type="project" value="InterPro"/>
</dbReference>
<organism evidence="12 13">
    <name type="scientific">Mycena albidolilacea</name>
    <dbReference type="NCBI Taxonomy" id="1033008"/>
    <lineage>
        <taxon>Eukaryota</taxon>
        <taxon>Fungi</taxon>
        <taxon>Dikarya</taxon>
        <taxon>Basidiomycota</taxon>
        <taxon>Agaricomycotina</taxon>
        <taxon>Agaricomycetes</taxon>
        <taxon>Agaricomycetidae</taxon>
        <taxon>Agaricales</taxon>
        <taxon>Marasmiineae</taxon>
        <taxon>Mycenaceae</taxon>
        <taxon>Mycena</taxon>
    </lineage>
</organism>
<dbReference type="Gene3D" id="1.10.630.10">
    <property type="entry name" value="Cytochrome P450"/>
    <property type="match status" value="1"/>
</dbReference>
<comment type="cofactor">
    <cofactor evidence="1 9">
        <name>heme</name>
        <dbReference type="ChEBI" id="CHEBI:30413"/>
    </cofactor>
</comment>
<keyword evidence="11" id="KW-0812">Transmembrane</keyword>
<dbReference type="Proteomes" id="UP001218218">
    <property type="component" value="Unassembled WGS sequence"/>
</dbReference>
<feature type="transmembrane region" description="Helical" evidence="11">
    <location>
        <begin position="7"/>
        <end position="23"/>
    </location>
</feature>
<dbReference type="PROSITE" id="PS00086">
    <property type="entry name" value="CYTOCHROME_P450"/>
    <property type="match status" value="1"/>
</dbReference>
<keyword evidence="7 9" id="KW-0408">Iron</keyword>
<keyword evidence="13" id="KW-1185">Reference proteome</keyword>
<dbReference type="PANTHER" id="PTHR46300">
    <property type="entry name" value="P450, PUTATIVE (EUROFUNG)-RELATED-RELATED"/>
    <property type="match status" value="1"/>
</dbReference>
<protein>
    <submittedName>
        <fullName evidence="12">Cytochrome P450</fullName>
    </submittedName>
</protein>
<evidence type="ECO:0000256" key="7">
    <source>
        <dbReference type="ARBA" id="ARBA00023004"/>
    </source>
</evidence>
<keyword evidence="4 9" id="KW-0349">Heme</keyword>
<gene>
    <name evidence="12" type="ORF">DFH08DRAFT_856864</name>
</gene>
<keyword evidence="6 10" id="KW-0560">Oxidoreductase</keyword>
<dbReference type="GO" id="GO:0020037">
    <property type="term" value="F:heme binding"/>
    <property type="evidence" value="ECO:0007669"/>
    <property type="project" value="InterPro"/>
</dbReference>
<reference evidence="12" key="1">
    <citation type="submission" date="2023-03" db="EMBL/GenBank/DDBJ databases">
        <title>Massive genome expansion in bonnet fungi (Mycena s.s.) driven by repeated elements and novel gene families across ecological guilds.</title>
        <authorList>
            <consortium name="Lawrence Berkeley National Laboratory"/>
            <person name="Harder C.B."/>
            <person name="Miyauchi S."/>
            <person name="Viragh M."/>
            <person name="Kuo A."/>
            <person name="Thoen E."/>
            <person name="Andreopoulos B."/>
            <person name="Lu D."/>
            <person name="Skrede I."/>
            <person name="Drula E."/>
            <person name="Henrissat B."/>
            <person name="Morin E."/>
            <person name="Kohler A."/>
            <person name="Barry K."/>
            <person name="LaButti K."/>
            <person name="Morin E."/>
            <person name="Salamov A."/>
            <person name="Lipzen A."/>
            <person name="Mereny Z."/>
            <person name="Hegedus B."/>
            <person name="Baldrian P."/>
            <person name="Stursova M."/>
            <person name="Weitz H."/>
            <person name="Taylor A."/>
            <person name="Grigoriev I.V."/>
            <person name="Nagy L.G."/>
            <person name="Martin F."/>
            <person name="Kauserud H."/>
        </authorList>
    </citation>
    <scope>NUCLEOTIDE SEQUENCE</scope>
    <source>
        <strain evidence="12">CBHHK002</strain>
    </source>
</reference>
<keyword evidence="5 9" id="KW-0479">Metal-binding</keyword>
<evidence type="ECO:0000256" key="11">
    <source>
        <dbReference type="SAM" id="Phobius"/>
    </source>
</evidence>
<keyword evidence="11" id="KW-1133">Transmembrane helix</keyword>
<dbReference type="InterPro" id="IPR050364">
    <property type="entry name" value="Cytochrome_P450_fung"/>
</dbReference>
<proteinExistence type="inferred from homology"/>
<dbReference type="Pfam" id="PF00067">
    <property type="entry name" value="p450"/>
    <property type="match status" value="1"/>
</dbReference>
<dbReference type="InterPro" id="IPR001128">
    <property type="entry name" value="Cyt_P450"/>
</dbReference>
<dbReference type="InterPro" id="IPR002401">
    <property type="entry name" value="Cyt_P450_E_grp-I"/>
</dbReference>
<keyword evidence="8 10" id="KW-0503">Monooxygenase</keyword>
<dbReference type="PANTHER" id="PTHR46300:SF4">
    <property type="entry name" value="CYTOCHROME P450 98A3"/>
    <property type="match status" value="1"/>
</dbReference>
<dbReference type="AlphaFoldDB" id="A0AAD7AAD8"/>
<evidence type="ECO:0000256" key="10">
    <source>
        <dbReference type="RuleBase" id="RU000461"/>
    </source>
</evidence>
<accession>A0AAD7AAD8</accession>
<evidence type="ECO:0000256" key="5">
    <source>
        <dbReference type="ARBA" id="ARBA00022723"/>
    </source>
</evidence>
<evidence type="ECO:0000256" key="6">
    <source>
        <dbReference type="ARBA" id="ARBA00023002"/>
    </source>
</evidence>
<dbReference type="PRINTS" id="PR00385">
    <property type="entry name" value="P450"/>
</dbReference>
<evidence type="ECO:0000313" key="12">
    <source>
        <dbReference type="EMBL" id="KAJ7353433.1"/>
    </source>
</evidence>
<name>A0AAD7AAD8_9AGAR</name>
<dbReference type="CDD" id="cd11065">
    <property type="entry name" value="CYP64-like"/>
    <property type="match status" value="1"/>
</dbReference>
<dbReference type="InterPro" id="IPR017972">
    <property type="entry name" value="Cyt_P450_CS"/>
</dbReference>
<evidence type="ECO:0000256" key="1">
    <source>
        <dbReference type="ARBA" id="ARBA00001971"/>
    </source>
</evidence>
<dbReference type="SUPFAM" id="SSF48264">
    <property type="entry name" value="Cytochrome P450"/>
    <property type="match status" value="1"/>
</dbReference>